<name>A0A2T4BY13_TRILO</name>
<keyword evidence="2" id="KW-1185">Reference proteome</keyword>
<dbReference type="Proteomes" id="UP000240760">
    <property type="component" value="Unassembled WGS sequence"/>
</dbReference>
<organism evidence="1 2">
    <name type="scientific">Trichoderma longibrachiatum ATCC 18648</name>
    <dbReference type="NCBI Taxonomy" id="983965"/>
    <lineage>
        <taxon>Eukaryota</taxon>
        <taxon>Fungi</taxon>
        <taxon>Dikarya</taxon>
        <taxon>Ascomycota</taxon>
        <taxon>Pezizomycotina</taxon>
        <taxon>Sordariomycetes</taxon>
        <taxon>Hypocreomycetidae</taxon>
        <taxon>Hypocreales</taxon>
        <taxon>Hypocreaceae</taxon>
        <taxon>Trichoderma</taxon>
    </lineage>
</organism>
<reference evidence="1 2" key="1">
    <citation type="submission" date="2016-07" db="EMBL/GenBank/DDBJ databases">
        <title>Multiple horizontal gene transfer events from other fungi enriched the ability of initially mycotrophic Trichoderma (Ascomycota) to feed on dead plant biomass.</title>
        <authorList>
            <consortium name="DOE Joint Genome Institute"/>
            <person name="Aerts A."/>
            <person name="Atanasova L."/>
            <person name="Chenthamara K."/>
            <person name="Zhang J."/>
            <person name="Grujic M."/>
            <person name="Henrissat B."/>
            <person name="Kuo A."/>
            <person name="Salamov A."/>
            <person name="Lipzen A."/>
            <person name="Labutti K."/>
            <person name="Barry K."/>
            <person name="Miao Y."/>
            <person name="Rahimi M.J."/>
            <person name="Shen Q."/>
            <person name="Grigoriev I.V."/>
            <person name="Kubicek C.P."/>
            <person name="Druzhinina I.S."/>
        </authorList>
    </citation>
    <scope>NUCLEOTIDE SEQUENCE [LARGE SCALE GENOMIC DNA]</scope>
    <source>
        <strain evidence="1 2">ATCC 18648</strain>
    </source>
</reference>
<evidence type="ECO:0000313" key="2">
    <source>
        <dbReference type="Proteomes" id="UP000240760"/>
    </source>
</evidence>
<evidence type="ECO:0000313" key="1">
    <source>
        <dbReference type="EMBL" id="PTB74208.1"/>
    </source>
</evidence>
<dbReference type="EMBL" id="KZ679136">
    <property type="protein sequence ID" value="PTB74208.1"/>
    <property type="molecule type" value="Genomic_DNA"/>
</dbReference>
<proteinExistence type="predicted"/>
<accession>A0A2T4BY13</accession>
<gene>
    <name evidence="1" type="ORF">M440DRAFT_1432356</name>
</gene>
<dbReference type="OrthoDB" id="4894358at2759"/>
<dbReference type="AlphaFoldDB" id="A0A2T4BY13"/>
<sequence>MIQNRFELTRNAMSDSPAPKEKKSLVVHLQVWHYRASEGRSIDANNAFADLFRNVADWEVVETEFYAVAGLNSHDRYVPVEVRFRHKTLEYDHAGEAAMAAVRRLFFKTAPQFVYEFCVRNRSTPHNLNIFPVDVPKSFKARYTHVYGLNPLNIRINSFVVPERLRADDGEDEVQSWLRAAGNDNTAEDVLGTLAVAVSLYLVYQRSQSAGREKASGQADAQIGMVNAFISKVNLPEELGELRALLRQLYATGDNDASQPETPVTHVQVALKGAGQLLTEYERLADLVKGRARRLEEDRALSCQDLHELVQDAHSVTLHVSRLNQAVRPIIRLLEEGYKDVIETSKGYINAVGIVGYIGLTLRYITGRSTEDDARYRMWAAKGAEAMQKKMRVRDFDIELKKLVRDVKQAQAALSEIFCAQVMNVQLDGSLPDHERRRILATLGVDMEAVSDPVYSQELIRHRIGTFLSQDGILRESMDKVLEDVNLGRE</sequence>
<protein>
    <submittedName>
        <fullName evidence="1">Uncharacterized protein</fullName>
    </submittedName>
</protein>